<dbReference type="RefSeq" id="WP_027338246.1">
    <property type="nucleotide sequence ID" value="NZ_JAERIZ010000010.1"/>
</dbReference>
<comment type="caution">
    <text evidence="1">The sequence shown here is derived from an EMBL/GenBank/DDBJ whole genome shotgun (WGS) entry which is preliminary data.</text>
</comment>
<name>A0A6D2C8Y6_9HELI</name>
<accession>A0A6D2C8Y6</accession>
<gene>
    <name evidence="1" type="ORF">LS77_003685</name>
</gene>
<sequence length="74" mass="8983">MQEELALNQRKNIESCDDIEVQQDLQAFENFNATHKAILDSILKQQTDIEYTRRYTLAYWDNLLRDKKQKWLHL</sequence>
<proteinExistence type="predicted"/>
<dbReference type="GeneID" id="60657882"/>
<reference evidence="1 2" key="1">
    <citation type="journal article" date="2014" name="Genome Announc.">
        <title>Draft genome sequences of eight enterohepatic helicobacter species isolated from both laboratory and wild rodents.</title>
        <authorList>
            <person name="Sheh A."/>
            <person name="Shen Z."/>
            <person name="Fox J.G."/>
        </authorList>
    </citation>
    <scope>NUCLEOTIDE SEQUENCE [LARGE SCALE GENOMIC DNA]</scope>
    <source>
        <strain evidence="1 2">Missouri</strain>
    </source>
</reference>
<organism evidence="1 2">
    <name type="scientific">Helicobacter bilis</name>
    <dbReference type="NCBI Taxonomy" id="37372"/>
    <lineage>
        <taxon>Bacteria</taxon>
        <taxon>Pseudomonadati</taxon>
        <taxon>Campylobacterota</taxon>
        <taxon>Epsilonproteobacteria</taxon>
        <taxon>Campylobacterales</taxon>
        <taxon>Helicobacteraceae</taxon>
        <taxon>Helicobacter</taxon>
    </lineage>
</organism>
<evidence type="ECO:0000313" key="2">
    <source>
        <dbReference type="Proteomes" id="UP000029870"/>
    </source>
</evidence>
<dbReference type="AlphaFoldDB" id="A0A6D2C8Y6"/>
<dbReference type="Proteomes" id="UP000029870">
    <property type="component" value="Unassembled WGS sequence"/>
</dbReference>
<protein>
    <submittedName>
        <fullName evidence="1">Uncharacterized protein</fullName>
    </submittedName>
</protein>
<evidence type="ECO:0000313" key="1">
    <source>
        <dbReference type="EMBL" id="TLE05316.1"/>
    </source>
</evidence>
<dbReference type="EMBL" id="JRPH02000008">
    <property type="protein sequence ID" value="TLE05316.1"/>
    <property type="molecule type" value="Genomic_DNA"/>
</dbReference>